<keyword evidence="1" id="KW-1133">Transmembrane helix</keyword>
<proteinExistence type="predicted"/>
<keyword evidence="2" id="KW-0732">Signal</keyword>
<dbReference type="RefSeq" id="WP_168818406.1">
    <property type="nucleotide sequence ID" value="NZ_CP051217.1"/>
</dbReference>
<evidence type="ECO:0000256" key="1">
    <source>
        <dbReference type="SAM" id="Phobius"/>
    </source>
</evidence>
<evidence type="ECO:0000313" key="3">
    <source>
        <dbReference type="EMBL" id="QJB68564.1"/>
    </source>
</evidence>
<protein>
    <submittedName>
        <fullName evidence="3">Uncharacterized protein</fullName>
    </submittedName>
</protein>
<dbReference type="KEGG" id="phao:HF685_04080"/>
<name>A0A6H2DJQ0_9SPHN</name>
<keyword evidence="1" id="KW-0812">Transmembrane</keyword>
<feature type="signal peptide" evidence="2">
    <location>
        <begin position="1"/>
        <end position="24"/>
    </location>
</feature>
<dbReference type="EMBL" id="CP051217">
    <property type="protein sequence ID" value="QJB68564.1"/>
    <property type="molecule type" value="Genomic_DNA"/>
</dbReference>
<accession>A0A6H2DJQ0</accession>
<organism evidence="3 4">
    <name type="scientific">Parasphingorhabdus halotolerans</name>
    <dbReference type="NCBI Taxonomy" id="2725558"/>
    <lineage>
        <taxon>Bacteria</taxon>
        <taxon>Pseudomonadati</taxon>
        <taxon>Pseudomonadota</taxon>
        <taxon>Alphaproteobacteria</taxon>
        <taxon>Sphingomonadales</taxon>
        <taxon>Sphingomonadaceae</taxon>
        <taxon>Parasphingorhabdus</taxon>
    </lineage>
</organism>
<feature type="transmembrane region" description="Helical" evidence="1">
    <location>
        <begin position="52"/>
        <end position="70"/>
    </location>
</feature>
<keyword evidence="4" id="KW-1185">Reference proteome</keyword>
<reference evidence="3 4" key="1">
    <citation type="submission" date="2020-04" db="EMBL/GenBank/DDBJ databases">
        <title>Genome sequence for Sphingorhabdus sp. strain M1.</title>
        <authorList>
            <person name="Park S.-J."/>
        </authorList>
    </citation>
    <scope>NUCLEOTIDE SEQUENCE [LARGE SCALE GENOMIC DNA]</scope>
    <source>
        <strain evidence="3 4">JK6</strain>
    </source>
</reference>
<keyword evidence="1" id="KW-0472">Membrane</keyword>
<evidence type="ECO:0000313" key="4">
    <source>
        <dbReference type="Proteomes" id="UP000501600"/>
    </source>
</evidence>
<gene>
    <name evidence="3" type="ORF">HF685_04080</name>
</gene>
<feature type="chain" id="PRO_5026327088" evidence="2">
    <location>
        <begin position="25"/>
        <end position="78"/>
    </location>
</feature>
<sequence length="78" mass="7598">MKFNKLASATAAAALVIAPVAAQAADSVAPAVERVSASTTAKGEKLEGENGILIAVLAAAAVIAGIIIIADDNDPTSP</sequence>
<evidence type="ECO:0000256" key="2">
    <source>
        <dbReference type="SAM" id="SignalP"/>
    </source>
</evidence>
<dbReference type="Proteomes" id="UP000501600">
    <property type="component" value="Chromosome"/>
</dbReference>
<dbReference type="AlphaFoldDB" id="A0A6H2DJQ0"/>